<dbReference type="GO" id="GO:0006508">
    <property type="term" value="P:proteolysis"/>
    <property type="evidence" value="ECO:0007669"/>
    <property type="project" value="InterPro"/>
</dbReference>
<evidence type="ECO:0008006" key="4">
    <source>
        <dbReference type="Google" id="ProtNLM"/>
    </source>
</evidence>
<dbReference type="CDD" id="cd05483">
    <property type="entry name" value="retropepsin_like_bacteria"/>
    <property type="match status" value="1"/>
</dbReference>
<dbReference type="InterPro" id="IPR034122">
    <property type="entry name" value="Retropepsin-like_bacterial"/>
</dbReference>
<reference evidence="2" key="1">
    <citation type="journal article" date="2014" name="Int. J. Syst. Evol. Microbiol.">
        <title>Complete genome sequence of Corynebacterium casei LMG S-19264T (=DSM 44701T), isolated from a smear-ripened cheese.</title>
        <authorList>
            <consortium name="US DOE Joint Genome Institute (JGI-PGF)"/>
            <person name="Walter F."/>
            <person name="Albersmeier A."/>
            <person name="Kalinowski J."/>
            <person name="Ruckert C."/>
        </authorList>
    </citation>
    <scope>NUCLEOTIDE SEQUENCE</scope>
    <source>
        <strain evidence="2">CCM 7086</strain>
    </source>
</reference>
<dbReference type="Pfam" id="PF13975">
    <property type="entry name" value="gag-asp_proteas"/>
    <property type="match status" value="1"/>
</dbReference>
<organism evidence="2 3">
    <name type="scientific">Oxalicibacterium flavum</name>
    <dbReference type="NCBI Taxonomy" id="179467"/>
    <lineage>
        <taxon>Bacteria</taxon>
        <taxon>Pseudomonadati</taxon>
        <taxon>Pseudomonadota</taxon>
        <taxon>Betaproteobacteria</taxon>
        <taxon>Burkholderiales</taxon>
        <taxon>Oxalobacteraceae</taxon>
        <taxon>Oxalicibacterium</taxon>
    </lineage>
</organism>
<evidence type="ECO:0000313" key="3">
    <source>
        <dbReference type="Proteomes" id="UP000620266"/>
    </source>
</evidence>
<dbReference type="InterPro" id="IPR021109">
    <property type="entry name" value="Peptidase_aspartic_dom_sf"/>
</dbReference>
<sequence>MRLPLSTAILLLCTSLAHASEISVVGLFPGKAVLVIDGKAPRTYSVGNTVAPEIRLLEVDQGSATFDAGGRRQRIDLGHHVNRIAPSGNASVTLKADHRGHFMVQGQINGGMTRMLVDTGASAIALPAGDARRLGIDYRRGQPIQINTANGVTTGWMVMLNSVRIGDITVNQIEGVVQENGLPFALLGMSFLKRMEMRRDGDEMTLTKRY</sequence>
<feature type="chain" id="PRO_5035149040" description="TIGR02281 family clan AA aspartic protease" evidence="1">
    <location>
        <begin position="20"/>
        <end position="210"/>
    </location>
</feature>
<dbReference type="Proteomes" id="UP000620266">
    <property type="component" value="Unassembled WGS sequence"/>
</dbReference>
<proteinExistence type="predicted"/>
<dbReference type="InterPro" id="IPR001969">
    <property type="entry name" value="Aspartic_peptidase_AS"/>
</dbReference>
<keyword evidence="3" id="KW-1185">Reference proteome</keyword>
<protein>
    <recommendedName>
        <fullName evidence="4">TIGR02281 family clan AA aspartic protease</fullName>
    </recommendedName>
</protein>
<evidence type="ECO:0000256" key="1">
    <source>
        <dbReference type="SAM" id="SignalP"/>
    </source>
</evidence>
<name>A0A8J2UJA0_9BURK</name>
<keyword evidence="1" id="KW-0732">Signal</keyword>
<dbReference type="Gene3D" id="2.40.70.10">
    <property type="entry name" value="Acid Proteases"/>
    <property type="match status" value="1"/>
</dbReference>
<reference evidence="2" key="2">
    <citation type="submission" date="2020-09" db="EMBL/GenBank/DDBJ databases">
        <authorList>
            <person name="Sun Q."/>
            <person name="Sedlacek I."/>
        </authorList>
    </citation>
    <scope>NUCLEOTIDE SEQUENCE</scope>
    <source>
        <strain evidence="2">CCM 7086</strain>
    </source>
</reference>
<dbReference type="SUPFAM" id="SSF50630">
    <property type="entry name" value="Acid proteases"/>
    <property type="match status" value="1"/>
</dbReference>
<feature type="signal peptide" evidence="1">
    <location>
        <begin position="1"/>
        <end position="19"/>
    </location>
</feature>
<comment type="caution">
    <text evidence="2">The sequence shown here is derived from an EMBL/GenBank/DDBJ whole genome shotgun (WGS) entry which is preliminary data.</text>
</comment>
<dbReference type="NCBIfam" id="TIGR02281">
    <property type="entry name" value="clan_AA_DTGA"/>
    <property type="match status" value="1"/>
</dbReference>
<dbReference type="EMBL" id="BMCG01000001">
    <property type="protein sequence ID" value="GGB96072.1"/>
    <property type="molecule type" value="Genomic_DNA"/>
</dbReference>
<evidence type="ECO:0000313" key="2">
    <source>
        <dbReference type="EMBL" id="GGB96072.1"/>
    </source>
</evidence>
<dbReference type="PROSITE" id="PS00141">
    <property type="entry name" value="ASP_PROTEASE"/>
    <property type="match status" value="1"/>
</dbReference>
<dbReference type="AlphaFoldDB" id="A0A8J2UJA0"/>
<accession>A0A8J2UJA0</accession>
<gene>
    <name evidence="2" type="ORF">GCM10007205_01670</name>
</gene>
<dbReference type="InterPro" id="IPR011969">
    <property type="entry name" value="Clan_AA_Asp_peptidase_C"/>
</dbReference>
<dbReference type="GO" id="GO:0004190">
    <property type="term" value="F:aspartic-type endopeptidase activity"/>
    <property type="evidence" value="ECO:0007669"/>
    <property type="project" value="InterPro"/>
</dbReference>